<gene>
    <name evidence="5" type="ORF">SAMN05444363_0791</name>
</gene>
<dbReference type="STRING" id="415425.SAMN05444363_0791"/>
<dbReference type="GO" id="GO:0005975">
    <property type="term" value="P:carbohydrate metabolic process"/>
    <property type="evidence" value="ECO:0007669"/>
    <property type="project" value="InterPro"/>
</dbReference>
<dbReference type="Gene3D" id="3.20.20.80">
    <property type="entry name" value="Glycosidases"/>
    <property type="match status" value="1"/>
</dbReference>
<feature type="domain" description="Glycosyl hydrolase family 13 catalytic" evidence="4">
    <location>
        <begin position="391"/>
        <end position="727"/>
    </location>
</feature>
<organism evidence="5 6">
    <name type="scientific">Flavobacterium terrae</name>
    <dbReference type="NCBI Taxonomy" id="415425"/>
    <lineage>
        <taxon>Bacteria</taxon>
        <taxon>Pseudomonadati</taxon>
        <taxon>Bacteroidota</taxon>
        <taxon>Flavobacteriia</taxon>
        <taxon>Flavobacteriales</taxon>
        <taxon>Flavobacteriaceae</taxon>
        <taxon>Flavobacterium</taxon>
    </lineage>
</organism>
<dbReference type="AlphaFoldDB" id="A0A1M6BIX6"/>
<evidence type="ECO:0000256" key="1">
    <source>
        <dbReference type="ARBA" id="ARBA00008061"/>
    </source>
</evidence>
<keyword evidence="2 3" id="KW-0732">Signal</keyword>
<dbReference type="RefSeq" id="WP_073308766.1">
    <property type="nucleotide sequence ID" value="NZ_FQZI01000001.1"/>
</dbReference>
<dbReference type="InterPro" id="IPR017853">
    <property type="entry name" value="GH"/>
</dbReference>
<dbReference type="Pfam" id="PF00128">
    <property type="entry name" value="Alpha-amylase"/>
    <property type="match status" value="1"/>
</dbReference>
<dbReference type="OrthoDB" id="9761875at2"/>
<evidence type="ECO:0000256" key="3">
    <source>
        <dbReference type="SAM" id="SignalP"/>
    </source>
</evidence>
<name>A0A1M6BIX6_9FLAO</name>
<protein>
    <submittedName>
        <fullName evidence="5">Por secretion system C-terminal sorting domain-containing protein</fullName>
    </submittedName>
</protein>
<keyword evidence="6" id="KW-1185">Reference proteome</keyword>
<feature type="signal peptide" evidence="3">
    <location>
        <begin position="1"/>
        <end position="18"/>
    </location>
</feature>
<dbReference type="PANTHER" id="PTHR43002">
    <property type="entry name" value="GLYCOGEN DEBRANCHING ENZYME"/>
    <property type="match status" value="1"/>
</dbReference>
<dbReference type="InterPro" id="IPR014756">
    <property type="entry name" value="Ig_E-set"/>
</dbReference>
<dbReference type="Pfam" id="PF18962">
    <property type="entry name" value="Por_Secre_tail"/>
    <property type="match status" value="1"/>
</dbReference>
<feature type="chain" id="PRO_5012364351" evidence="3">
    <location>
        <begin position="19"/>
        <end position="960"/>
    </location>
</feature>
<dbReference type="InterPro" id="IPR013783">
    <property type="entry name" value="Ig-like_fold"/>
</dbReference>
<dbReference type="Proteomes" id="UP000184488">
    <property type="component" value="Unassembled WGS sequence"/>
</dbReference>
<reference evidence="6" key="1">
    <citation type="submission" date="2016-11" db="EMBL/GenBank/DDBJ databases">
        <authorList>
            <person name="Varghese N."/>
            <person name="Submissions S."/>
        </authorList>
    </citation>
    <scope>NUCLEOTIDE SEQUENCE [LARGE SCALE GENOMIC DNA]</scope>
    <source>
        <strain evidence="6">DSM 18829</strain>
    </source>
</reference>
<dbReference type="SUPFAM" id="SSF51445">
    <property type="entry name" value="(Trans)glycosidases"/>
    <property type="match status" value="1"/>
</dbReference>
<evidence type="ECO:0000256" key="2">
    <source>
        <dbReference type="ARBA" id="ARBA00022729"/>
    </source>
</evidence>
<proteinExistence type="inferred from homology"/>
<sequence>MKKIIQLFLFTFSIGIWAQQQNISYNVNPTAFEENQSITLTFQGNSVNEATWGVVGNALYLWAWSYDINDSNIIDCPTNGTWTNSSETNRLTYNSGNDTYSITFIPNTFYNRSNIGRIGFLVKAKDGTGDKKSQDMLVEVGLFNLNLTSPTENSATIITSGSNLTISANNTNGTANYNLKANNVSINTSNGVSTYNFNHTNITANTSYVLEVTQASVTKSKKFSVIVNPGIISQAMAGGLEDGINYNISDPTKATLVLTAPGKDFVYVAGSFNNYQPTAAYAMKKDPTSGKFWLELNGLTPGQIEHYQYWVVDQTPIANSPSLVKTADPFSTLVLSPYDDPWTPSSTYPNMPVYPAGQEREVTVLQTGQTAYPWNNTSFTKPKKEDLIVYEALVRDFDSDRNFQDLIDKIDYFKNLKINAIELMPVMEFEGNESWGYNTAFHMALDKHYGPSNKLKELVDLCHSNGIAVILDIALNHAFGRNPMNRMWMNDPDGDGWGDPSSENPYFNTVARHSYSVGSDFNHSSTLTKDYVKRVAKHWIQEYKIDGFRWDLTKGFTQNCTAGDDSCTNSYQADRVAILKEYVDHCWSLDPTHYAIFEHLGSENEEKEWANYRIAENPSKGVMMWGEMTSQYEILMKGNAGADISGVGHKSRPTFLGKRLLGYPESHDKDRLMYTGLTSGNAGGAFPVFNNLPNALNRMSTIGAVSILVPGPKMIWHFAELGMDDSIYTCTNGTVNTETDPTSGDCKLATKPQPQWVENWLADANRSAIYNNWRKFNILKTQEAVFEGDYTINNDGSTVKQRLYVFDNSLPTTTLKNVVVLANFSVANLTINPNFPYTGTWYNLMDGSSINVTDTQAVISVPSGGFRVYGNQPAQSLSTQQFNLADTITLYPNPSSDYFNLSDSIKTVEIYTITGQLVKSYKGGFSSEQNYSVSELSKGVYFVKLTDDANRQGTIKFIKE</sequence>
<dbReference type="NCBIfam" id="TIGR04183">
    <property type="entry name" value="Por_Secre_tail"/>
    <property type="match status" value="1"/>
</dbReference>
<evidence type="ECO:0000313" key="6">
    <source>
        <dbReference type="Proteomes" id="UP000184488"/>
    </source>
</evidence>
<dbReference type="Gene3D" id="2.60.40.10">
    <property type="entry name" value="Immunoglobulins"/>
    <property type="match status" value="1"/>
</dbReference>
<dbReference type="SMART" id="SM00642">
    <property type="entry name" value="Aamy"/>
    <property type="match status" value="1"/>
</dbReference>
<evidence type="ECO:0000259" key="4">
    <source>
        <dbReference type="SMART" id="SM00642"/>
    </source>
</evidence>
<evidence type="ECO:0000313" key="5">
    <source>
        <dbReference type="EMBL" id="SHI48669.1"/>
    </source>
</evidence>
<dbReference type="SUPFAM" id="SSF81296">
    <property type="entry name" value="E set domains"/>
    <property type="match status" value="1"/>
</dbReference>
<comment type="similarity">
    <text evidence="1">Belongs to the glycosyl hydrolase 13 family.</text>
</comment>
<dbReference type="EMBL" id="FQZI01000001">
    <property type="protein sequence ID" value="SHI48669.1"/>
    <property type="molecule type" value="Genomic_DNA"/>
</dbReference>
<accession>A0A1M6BIX6</accession>
<dbReference type="InterPro" id="IPR006047">
    <property type="entry name" value="GH13_cat_dom"/>
</dbReference>
<dbReference type="InterPro" id="IPR026444">
    <property type="entry name" value="Secre_tail"/>
</dbReference>
<dbReference type="CDD" id="cd11350">
    <property type="entry name" value="AmyAc_4"/>
    <property type="match status" value="1"/>
</dbReference>